<evidence type="ECO:0000256" key="2">
    <source>
        <dbReference type="ARBA" id="ARBA00022801"/>
    </source>
</evidence>
<dbReference type="GO" id="GO:0005980">
    <property type="term" value="P:glycogen catabolic process"/>
    <property type="evidence" value="ECO:0007669"/>
    <property type="project" value="InterPro"/>
</dbReference>
<dbReference type="InterPro" id="IPR014756">
    <property type="entry name" value="Ig_E-set"/>
</dbReference>
<dbReference type="RefSeq" id="WP_135119843.1">
    <property type="nucleotide sequence ID" value="NZ_SPQZ01000002.1"/>
</dbReference>
<proteinExistence type="inferred from homology"/>
<dbReference type="Gene3D" id="3.20.20.80">
    <property type="entry name" value="Glycosidases"/>
    <property type="match status" value="1"/>
</dbReference>
<dbReference type="Proteomes" id="UP000298127">
    <property type="component" value="Unassembled WGS sequence"/>
</dbReference>
<gene>
    <name evidence="6" type="primary">glgX</name>
    <name evidence="6" type="ORF">E4M00_07485</name>
</gene>
<evidence type="ECO:0000256" key="4">
    <source>
        <dbReference type="SAM" id="MobiDB-lite"/>
    </source>
</evidence>
<feature type="compositionally biased region" description="Basic and acidic residues" evidence="4">
    <location>
        <begin position="451"/>
        <end position="461"/>
    </location>
</feature>
<dbReference type="PANTHER" id="PTHR43002">
    <property type="entry name" value="GLYCOGEN DEBRANCHING ENZYME"/>
    <property type="match status" value="1"/>
</dbReference>
<evidence type="ECO:0000256" key="1">
    <source>
        <dbReference type="ARBA" id="ARBA00008061"/>
    </source>
</evidence>
<evidence type="ECO:0000259" key="5">
    <source>
        <dbReference type="SMART" id="SM00642"/>
    </source>
</evidence>
<keyword evidence="7" id="KW-1185">Reference proteome</keyword>
<dbReference type="AlphaFoldDB" id="A0A4Y9R402"/>
<dbReference type="CDD" id="cd02856">
    <property type="entry name" value="E_set_GDE_Isoamylase_N"/>
    <property type="match status" value="1"/>
</dbReference>
<comment type="caution">
    <text evidence="6">The sequence shown here is derived from an EMBL/GenBank/DDBJ whole genome shotgun (WGS) entry which is preliminary data.</text>
</comment>
<feature type="compositionally biased region" description="Polar residues" evidence="4">
    <location>
        <begin position="462"/>
        <end position="471"/>
    </location>
</feature>
<dbReference type="InterPro" id="IPR013783">
    <property type="entry name" value="Ig-like_fold"/>
</dbReference>
<feature type="domain" description="Glycosyl hydrolase family 13 catalytic" evidence="5">
    <location>
        <begin position="133"/>
        <end position="555"/>
    </location>
</feature>
<keyword evidence="2" id="KW-0378">Hydrolase</keyword>
<reference evidence="6 7" key="1">
    <citation type="journal article" date="2018" name="J. Microbiol.">
        <title>Leifsonia flava sp. nov., a novel actinobacterium isolated from the rhizosphere of Aquilegia viridiflora.</title>
        <authorList>
            <person name="Cai Y."/>
            <person name="Tao W.Z."/>
            <person name="Ma Y.J."/>
            <person name="Cheng J."/>
            <person name="Zhang M.Y."/>
            <person name="Zhang Y.X."/>
        </authorList>
    </citation>
    <scope>NUCLEOTIDE SEQUENCE [LARGE SCALE GENOMIC DNA]</scope>
    <source>
        <strain evidence="6 7">SYP-B2174</strain>
    </source>
</reference>
<dbReference type="CDD" id="cd11326">
    <property type="entry name" value="AmyAc_Glg_debranch"/>
    <property type="match status" value="1"/>
</dbReference>
<dbReference type="Gene3D" id="2.60.40.1180">
    <property type="entry name" value="Golgi alpha-mannosidase II"/>
    <property type="match status" value="1"/>
</dbReference>
<evidence type="ECO:0000256" key="3">
    <source>
        <dbReference type="ARBA" id="ARBA00023295"/>
    </source>
</evidence>
<name>A0A4Y9R402_9MICO</name>
<sequence>MTHARPSAPLGVRMTSHGGELRVWSATAESLELCLFDTNDSDWVFKTVPMTREGDVWFARTRSLSPGRLYAVRATGPKTPQDAFDPDRLLLDPYGRGITRSATGWRSVVVDDEFDWQGIESPRTSLDHTVVYEMHVKGFSKLNPDVPAELRGTYAGLAHDASVAALQDLGVTAVELLPVHAFTSEQRLIKQGLENYWGYNTLGFFAPHAPYASDAAQAAGADAVLREFKGMVKALHKGGIEVILDVVYNHTAEEGPGGPTTSLRGIDNRGYYRQDAHGGYIDTTGCGNTLDFGQQAPQDLVLDSLRYWAEEVQIDGFRFDLAVTLGRGENLAFDPQHPLLQGILNDPVLSRRKLIAEPWDIGPDGWKTGAFGDGWTEWNDRYRDRMRDFWLGDIARARATGSAGSGIGRFATRLAGSANTFSQQRGPLASLNFITAHDGFTLADLTAYNEKHNEGNGESNRDGSSNNNSFNHGVEGPTTDAVILDTRRRAMRNLLGTLLLSAGVPMLTAGDEYGRTQRGNNNAYCQDSELTWLSWKREAWQTDLFAVTKRLLQLRRENPALRPVNFGMFGETVPSASQMDWFNDEGLSMSEEDWNSPDERTLQYLAASTPEFEEFNRILLVIHALEEPTSVTLPEHAGVEGYTLLWDSSDDTLDDRETEFVPGQELQVSPTSMQLYRAHD</sequence>
<organism evidence="6 7">
    <name type="scientific">Orlajensenia leifsoniae</name>
    <dbReference type="NCBI Taxonomy" id="2561933"/>
    <lineage>
        <taxon>Bacteria</taxon>
        <taxon>Bacillati</taxon>
        <taxon>Actinomycetota</taxon>
        <taxon>Actinomycetes</taxon>
        <taxon>Micrococcales</taxon>
        <taxon>Microbacteriaceae</taxon>
        <taxon>Orlajensenia</taxon>
    </lineage>
</organism>
<dbReference type="NCBIfam" id="TIGR02100">
    <property type="entry name" value="glgX_debranch"/>
    <property type="match status" value="1"/>
</dbReference>
<protein>
    <submittedName>
        <fullName evidence="6">Glycogen debranching protein GlgX</fullName>
    </submittedName>
</protein>
<accession>A0A4Y9R402</accession>
<keyword evidence="3" id="KW-0326">Glycosidase</keyword>
<dbReference type="InterPro" id="IPR011837">
    <property type="entry name" value="Glycogen_debranch_GlgX"/>
</dbReference>
<dbReference type="EMBL" id="SPQZ01000002">
    <property type="protein sequence ID" value="TFV99321.1"/>
    <property type="molecule type" value="Genomic_DNA"/>
</dbReference>
<comment type="similarity">
    <text evidence="1">Belongs to the glycosyl hydrolase 13 family.</text>
</comment>
<dbReference type="InterPro" id="IPR017853">
    <property type="entry name" value="GH"/>
</dbReference>
<dbReference type="SUPFAM" id="SSF51011">
    <property type="entry name" value="Glycosyl hydrolase domain"/>
    <property type="match status" value="1"/>
</dbReference>
<dbReference type="InterPro" id="IPR044505">
    <property type="entry name" value="GlgX_Isoamylase_N_E_set"/>
</dbReference>
<dbReference type="GO" id="GO:0004135">
    <property type="term" value="F:amylo-alpha-1,6-glucosidase activity"/>
    <property type="evidence" value="ECO:0007669"/>
    <property type="project" value="InterPro"/>
</dbReference>
<evidence type="ECO:0000313" key="7">
    <source>
        <dbReference type="Proteomes" id="UP000298127"/>
    </source>
</evidence>
<feature type="region of interest" description="Disordered" evidence="4">
    <location>
        <begin position="451"/>
        <end position="477"/>
    </location>
</feature>
<dbReference type="SUPFAM" id="SSF51445">
    <property type="entry name" value="(Trans)glycosidases"/>
    <property type="match status" value="1"/>
</dbReference>
<dbReference type="InterPro" id="IPR006047">
    <property type="entry name" value="GH13_cat_dom"/>
</dbReference>
<dbReference type="SUPFAM" id="SSF81296">
    <property type="entry name" value="E set domains"/>
    <property type="match status" value="1"/>
</dbReference>
<dbReference type="SMART" id="SM00642">
    <property type="entry name" value="Aamy"/>
    <property type="match status" value="1"/>
</dbReference>
<dbReference type="Pfam" id="PF02922">
    <property type="entry name" value="CBM_48"/>
    <property type="match status" value="1"/>
</dbReference>
<dbReference type="InterPro" id="IPR013780">
    <property type="entry name" value="Glyco_hydro_b"/>
</dbReference>
<evidence type="ECO:0000313" key="6">
    <source>
        <dbReference type="EMBL" id="TFV99321.1"/>
    </source>
</evidence>
<dbReference type="InterPro" id="IPR004193">
    <property type="entry name" value="Glyco_hydro_13_N"/>
</dbReference>
<dbReference type="Gene3D" id="2.60.40.10">
    <property type="entry name" value="Immunoglobulins"/>
    <property type="match status" value="1"/>
</dbReference>